<accession>A0AAQ3NJX0</accession>
<protein>
    <submittedName>
        <fullName evidence="1">Uncharacterized protein</fullName>
    </submittedName>
</protein>
<gene>
    <name evidence="1" type="ORF">V8G54_016245</name>
</gene>
<keyword evidence="2" id="KW-1185">Reference proteome</keyword>
<organism evidence="1 2">
    <name type="scientific">Vigna mungo</name>
    <name type="common">Black gram</name>
    <name type="synonym">Phaseolus mungo</name>
    <dbReference type="NCBI Taxonomy" id="3915"/>
    <lineage>
        <taxon>Eukaryota</taxon>
        <taxon>Viridiplantae</taxon>
        <taxon>Streptophyta</taxon>
        <taxon>Embryophyta</taxon>
        <taxon>Tracheophyta</taxon>
        <taxon>Spermatophyta</taxon>
        <taxon>Magnoliopsida</taxon>
        <taxon>eudicotyledons</taxon>
        <taxon>Gunneridae</taxon>
        <taxon>Pentapetalae</taxon>
        <taxon>rosids</taxon>
        <taxon>fabids</taxon>
        <taxon>Fabales</taxon>
        <taxon>Fabaceae</taxon>
        <taxon>Papilionoideae</taxon>
        <taxon>50 kb inversion clade</taxon>
        <taxon>NPAAA clade</taxon>
        <taxon>indigoferoid/millettioid clade</taxon>
        <taxon>Phaseoleae</taxon>
        <taxon>Vigna</taxon>
    </lineage>
</organism>
<dbReference type="AlphaFoldDB" id="A0AAQ3NJX0"/>
<dbReference type="EMBL" id="CP144696">
    <property type="protein sequence ID" value="WVZ11715.1"/>
    <property type="molecule type" value="Genomic_DNA"/>
</dbReference>
<evidence type="ECO:0000313" key="1">
    <source>
        <dbReference type="EMBL" id="WVZ11715.1"/>
    </source>
</evidence>
<sequence>MRRREPVHVLTLFDRVTEERDSDRRRRAGDLSSWTTRFLSGRSLPQKMMSSAGHMSELLLLLKPLKISPALSCNDEGRSIFLSDFSSKLGVLELGLSGRSQSESASSCSSSSSCSGDSMYSASFIMCVCFSSVAETNYGNNVWGFEGCGKMGFYLFWERS</sequence>
<dbReference type="Proteomes" id="UP001374535">
    <property type="component" value="Chromosome 5"/>
</dbReference>
<proteinExistence type="predicted"/>
<reference evidence="1 2" key="1">
    <citation type="journal article" date="2023" name="Life. Sci Alliance">
        <title>Evolutionary insights into 3D genome organization and epigenetic landscape of Vigna mungo.</title>
        <authorList>
            <person name="Junaid A."/>
            <person name="Singh B."/>
            <person name="Bhatia S."/>
        </authorList>
    </citation>
    <scope>NUCLEOTIDE SEQUENCE [LARGE SCALE GENOMIC DNA]</scope>
    <source>
        <strain evidence="1">Urdbean</strain>
    </source>
</reference>
<evidence type="ECO:0000313" key="2">
    <source>
        <dbReference type="Proteomes" id="UP001374535"/>
    </source>
</evidence>
<name>A0AAQ3NJX0_VIGMU</name>